<dbReference type="Gene3D" id="3.40.50.720">
    <property type="entry name" value="NAD(P)-binding Rossmann-like Domain"/>
    <property type="match status" value="1"/>
</dbReference>
<dbReference type="AlphaFoldDB" id="A0A7W0DTG4"/>
<dbReference type="InterPro" id="IPR002347">
    <property type="entry name" value="SDR_fam"/>
</dbReference>
<dbReference type="RefSeq" id="WP_181661888.1">
    <property type="nucleotide sequence ID" value="NZ_JACEHE010000036.1"/>
</dbReference>
<protein>
    <submittedName>
        <fullName evidence="2">FAD-dependent oxidoreductase</fullName>
    </submittedName>
</protein>
<dbReference type="Proteomes" id="UP000545761">
    <property type="component" value="Unassembled WGS sequence"/>
</dbReference>
<name>A0A7W0DTG4_9ACTN</name>
<dbReference type="Gene3D" id="3.30.9.10">
    <property type="entry name" value="D-Amino Acid Oxidase, subunit A, domain 2"/>
    <property type="match status" value="1"/>
</dbReference>
<dbReference type="Gene3D" id="3.50.50.60">
    <property type="entry name" value="FAD/NAD(P)-binding domain"/>
    <property type="match status" value="1"/>
</dbReference>
<dbReference type="Pfam" id="PF01266">
    <property type="entry name" value="DAO"/>
    <property type="match status" value="1"/>
</dbReference>
<evidence type="ECO:0000313" key="3">
    <source>
        <dbReference type="Proteomes" id="UP000545761"/>
    </source>
</evidence>
<dbReference type="InterPro" id="IPR036188">
    <property type="entry name" value="FAD/NAD-bd_sf"/>
</dbReference>
<accession>A0A7W0DTG4</accession>
<evidence type="ECO:0000313" key="2">
    <source>
        <dbReference type="EMBL" id="MBA2950963.1"/>
    </source>
</evidence>
<dbReference type="Pfam" id="PF13561">
    <property type="entry name" value="adh_short_C2"/>
    <property type="match status" value="1"/>
</dbReference>
<dbReference type="SUPFAM" id="SSF51735">
    <property type="entry name" value="NAD(P)-binding Rossmann-fold domains"/>
    <property type="match status" value="1"/>
</dbReference>
<organism evidence="2 3">
    <name type="scientific">Streptomyces himalayensis subsp. himalayensis</name>
    <dbReference type="NCBI Taxonomy" id="2756131"/>
    <lineage>
        <taxon>Bacteria</taxon>
        <taxon>Bacillati</taxon>
        <taxon>Actinomycetota</taxon>
        <taxon>Actinomycetes</taxon>
        <taxon>Kitasatosporales</taxon>
        <taxon>Streptomycetaceae</taxon>
        <taxon>Streptomyces</taxon>
        <taxon>Streptomyces himalayensis</taxon>
    </lineage>
</organism>
<dbReference type="PANTHER" id="PTHR13847">
    <property type="entry name" value="SARCOSINE DEHYDROGENASE-RELATED"/>
    <property type="match status" value="1"/>
</dbReference>
<evidence type="ECO:0000259" key="1">
    <source>
        <dbReference type="Pfam" id="PF01266"/>
    </source>
</evidence>
<gene>
    <name evidence="2" type="ORF">H1D24_35735</name>
</gene>
<dbReference type="GO" id="GO:0005737">
    <property type="term" value="C:cytoplasm"/>
    <property type="evidence" value="ECO:0007669"/>
    <property type="project" value="TreeGrafter"/>
</dbReference>
<proteinExistence type="predicted"/>
<sequence>MRRRPGFKTHSTHSASTIDTPVRILLADAIQDSVGRVVEASFRRRYDPEATRREREGQIPLRRLATPEEIADAVLFLASSESSYITGATHPVDGGHTAFQQQPTRFPETDEGHTMNALAAPPRNGELGFWVAQLADKRPSFPRFTGQDSVDVAIVGGGYTGLWAAYFAKKLEPSLSVAVFEAEQVGYGASGRNGGWLSAMPPGNRATFARAGGGLEASRALQQEFVAGVDAVLDILQAEGIDADQHKGGALVAAHTEAGLGRLVARRDADLKYGLTDDEVHMLGREEFRSRINISTVHGGLFYKHCARFHPAKLVYGLADTLTSMGVRIFEGSRVDSVAGRTLTLANGRVTAAKTFICTEGYSGQLLGSRTLIPVNSSLIVTKPLSEEAWQEIGWDGLQCLSDSAHTFIYAQRTSDGRIAMGGRGVPYRFGSGTGGAGATAQSTIDLISQKLSSFFPAIPFEVDHAWSGVLGVTRDWNGGVHWNPASGIGSSTGYAGHGVTSAYVGGRTLVELAFEQETERTTLPWVGYRARKWEPEPIRWLGVHAMYRLFGIADQWEERRGSSKTSLLARFGSRLAGLHE</sequence>
<comment type="caution">
    <text evidence="2">The sequence shown here is derived from an EMBL/GenBank/DDBJ whole genome shotgun (WGS) entry which is preliminary data.</text>
</comment>
<reference evidence="2 3" key="1">
    <citation type="submission" date="2020-07" db="EMBL/GenBank/DDBJ databases">
        <title>Streptomyces isolated from Indian soil.</title>
        <authorList>
            <person name="Mandal S."/>
            <person name="Maiti P.K."/>
        </authorList>
    </citation>
    <scope>NUCLEOTIDE SEQUENCE [LARGE SCALE GENOMIC DNA]</scope>
    <source>
        <strain evidence="2 3">PSKA28</strain>
    </source>
</reference>
<dbReference type="PANTHER" id="PTHR13847:SF285">
    <property type="entry name" value="FAD DEPENDENT OXIDOREDUCTASE DOMAIN-CONTAINING PROTEIN"/>
    <property type="match status" value="1"/>
</dbReference>
<dbReference type="SUPFAM" id="SSF51905">
    <property type="entry name" value="FAD/NAD(P)-binding domain"/>
    <property type="match status" value="1"/>
</dbReference>
<feature type="domain" description="FAD dependent oxidoreductase" evidence="1">
    <location>
        <begin position="151"/>
        <end position="513"/>
    </location>
</feature>
<dbReference type="EMBL" id="JACEHE010000036">
    <property type="protein sequence ID" value="MBA2950963.1"/>
    <property type="molecule type" value="Genomic_DNA"/>
</dbReference>
<dbReference type="InterPro" id="IPR036291">
    <property type="entry name" value="NAD(P)-bd_dom_sf"/>
</dbReference>
<dbReference type="InterPro" id="IPR006076">
    <property type="entry name" value="FAD-dep_OxRdtase"/>
</dbReference>